<dbReference type="AlphaFoldDB" id="A0A136PZG2"/>
<evidence type="ECO:0000256" key="1">
    <source>
        <dbReference type="SAM" id="Phobius"/>
    </source>
</evidence>
<dbReference type="Proteomes" id="UP000070620">
    <property type="component" value="Unassembled WGS sequence"/>
</dbReference>
<feature type="transmembrane region" description="Helical" evidence="1">
    <location>
        <begin position="132"/>
        <end position="152"/>
    </location>
</feature>
<evidence type="ECO:0000313" key="3">
    <source>
        <dbReference type="Proteomes" id="UP000070620"/>
    </source>
</evidence>
<sequence length="153" mass="16811">MSEVLAVVAVVGSGLTAGVLVSTMLGIIPFMRTLPPDRYVAAHRYLWSRYDPFMPICFGLSVLADLVLAVRVTDPTVRTPVVLATVCLAAVMVISVTRQVPINRWVRDLDPAALPLDWAEVDPRRRWRNWNLARTVLACAGFGLNVVVLTAMP</sequence>
<dbReference type="EMBL" id="LRQV01000002">
    <property type="protein sequence ID" value="KXK63822.1"/>
    <property type="molecule type" value="Genomic_DNA"/>
</dbReference>
<keyword evidence="1" id="KW-0472">Membrane</keyword>
<proteinExistence type="predicted"/>
<dbReference type="Pfam" id="PF08592">
    <property type="entry name" value="Anthrone_oxy"/>
    <property type="match status" value="1"/>
</dbReference>
<evidence type="ECO:0000313" key="2">
    <source>
        <dbReference type="EMBL" id="KXK63822.1"/>
    </source>
</evidence>
<keyword evidence="1" id="KW-1133">Transmembrane helix</keyword>
<feature type="transmembrane region" description="Helical" evidence="1">
    <location>
        <begin position="6"/>
        <end position="31"/>
    </location>
</feature>
<keyword evidence="3" id="KW-1185">Reference proteome</keyword>
<comment type="caution">
    <text evidence="2">The sequence shown here is derived from an EMBL/GenBank/DDBJ whole genome shotgun (WGS) entry which is preliminary data.</text>
</comment>
<evidence type="ECO:0008006" key="4">
    <source>
        <dbReference type="Google" id="ProtNLM"/>
    </source>
</evidence>
<dbReference type="InterPro" id="IPR013901">
    <property type="entry name" value="Anthrone_oxy"/>
</dbReference>
<organism evidence="2 3">
    <name type="scientific">Micromonospora rosaria</name>
    <dbReference type="NCBI Taxonomy" id="47874"/>
    <lineage>
        <taxon>Bacteria</taxon>
        <taxon>Bacillati</taxon>
        <taxon>Actinomycetota</taxon>
        <taxon>Actinomycetes</taxon>
        <taxon>Micromonosporales</taxon>
        <taxon>Micromonosporaceae</taxon>
        <taxon>Micromonospora</taxon>
    </lineage>
</organism>
<accession>A0A136PZG2</accession>
<dbReference type="OrthoDB" id="428263at2"/>
<feature type="transmembrane region" description="Helical" evidence="1">
    <location>
        <begin position="79"/>
        <end position="97"/>
    </location>
</feature>
<name>A0A136PZG2_9ACTN</name>
<gene>
    <name evidence="2" type="ORF">AWW66_01180</name>
</gene>
<reference evidence="2 3" key="1">
    <citation type="submission" date="2016-01" db="EMBL/GenBank/DDBJ databases">
        <title>Whole genome sequence and analysis of Micromonospora rosaria DSM 803, which can produce antibacterial substance rosamicin.</title>
        <authorList>
            <person name="Yang H."/>
            <person name="He X."/>
            <person name="Zhu D."/>
        </authorList>
    </citation>
    <scope>NUCLEOTIDE SEQUENCE [LARGE SCALE GENOMIC DNA]</scope>
    <source>
        <strain evidence="2 3">DSM 803</strain>
    </source>
</reference>
<protein>
    <recommendedName>
        <fullName evidence="4">DUF1772 domain-containing protein</fullName>
    </recommendedName>
</protein>
<keyword evidence="1" id="KW-0812">Transmembrane</keyword>